<evidence type="ECO:0000313" key="2">
    <source>
        <dbReference type="Proteomes" id="UP000812440"/>
    </source>
</evidence>
<accession>A0A8T2K184</accession>
<reference evidence="1" key="1">
    <citation type="thesis" date="2020" institute="ProQuest LLC" country="789 East Eisenhower Parkway, Ann Arbor, MI, USA">
        <title>Comparative Genomics and Chromosome Evolution.</title>
        <authorList>
            <person name="Mudd A.B."/>
        </authorList>
    </citation>
    <scope>NUCLEOTIDE SEQUENCE</scope>
    <source>
        <strain evidence="1">Female2</strain>
        <tissue evidence="1">Blood</tissue>
    </source>
</reference>
<comment type="caution">
    <text evidence="1">The sequence shown here is derived from an EMBL/GenBank/DDBJ whole genome shotgun (WGS) entry which is preliminary data.</text>
</comment>
<organism evidence="1 2">
    <name type="scientific">Hymenochirus boettgeri</name>
    <name type="common">Congo dwarf clawed frog</name>
    <dbReference type="NCBI Taxonomy" id="247094"/>
    <lineage>
        <taxon>Eukaryota</taxon>
        <taxon>Metazoa</taxon>
        <taxon>Chordata</taxon>
        <taxon>Craniata</taxon>
        <taxon>Vertebrata</taxon>
        <taxon>Euteleostomi</taxon>
        <taxon>Amphibia</taxon>
        <taxon>Batrachia</taxon>
        <taxon>Anura</taxon>
        <taxon>Pipoidea</taxon>
        <taxon>Pipidae</taxon>
        <taxon>Pipinae</taxon>
        <taxon>Hymenochirus</taxon>
    </lineage>
</organism>
<sequence length="108" mass="12043">MQSTNCGMEILSDSIVKHAMAIIHLMTREFVPQDDTIACKEVDGKSPDKLLTDKIVEHATQIIHLLASKVPLSCGKEVQKRHLSNVTLEFQKSMNSYGNVGSIGNYWK</sequence>
<gene>
    <name evidence="1" type="ORF">GDO86_016423</name>
</gene>
<keyword evidence="2" id="KW-1185">Reference proteome</keyword>
<dbReference type="EMBL" id="JAACNH010000003">
    <property type="protein sequence ID" value="KAG8449763.1"/>
    <property type="molecule type" value="Genomic_DNA"/>
</dbReference>
<dbReference type="Proteomes" id="UP000812440">
    <property type="component" value="Chromosome 8_10"/>
</dbReference>
<proteinExistence type="predicted"/>
<evidence type="ECO:0000313" key="1">
    <source>
        <dbReference type="EMBL" id="KAG8449763.1"/>
    </source>
</evidence>
<protein>
    <submittedName>
        <fullName evidence="1">Uncharacterized protein</fullName>
    </submittedName>
</protein>
<name>A0A8T2K184_9PIPI</name>
<dbReference type="AlphaFoldDB" id="A0A8T2K184"/>